<evidence type="ECO:0000313" key="4">
    <source>
        <dbReference type="Proteomes" id="UP000794436"/>
    </source>
</evidence>
<feature type="coiled-coil region" evidence="1">
    <location>
        <begin position="67"/>
        <end position="172"/>
    </location>
</feature>
<reference evidence="3" key="1">
    <citation type="submission" date="2019-03" db="EMBL/GenBank/DDBJ databases">
        <title>Long read genome sequence of the mycoparasitic Pythium oligandrum ATCC 38472 isolated from sugarbeet rhizosphere.</title>
        <authorList>
            <person name="Gaulin E."/>
        </authorList>
    </citation>
    <scope>NUCLEOTIDE SEQUENCE</scope>
    <source>
        <strain evidence="3">ATCC 38472_TT</strain>
    </source>
</reference>
<dbReference type="OrthoDB" id="70890at2759"/>
<name>A0A8K1CCL0_PYTOL</name>
<proteinExistence type="predicted"/>
<feature type="compositionally biased region" description="Low complexity" evidence="2">
    <location>
        <begin position="563"/>
        <end position="573"/>
    </location>
</feature>
<feature type="compositionally biased region" description="Polar residues" evidence="2">
    <location>
        <begin position="750"/>
        <end position="759"/>
    </location>
</feature>
<dbReference type="Proteomes" id="UP000794436">
    <property type="component" value="Unassembled WGS sequence"/>
</dbReference>
<feature type="compositionally biased region" description="Polar residues" evidence="2">
    <location>
        <begin position="581"/>
        <end position="595"/>
    </location>
</feature>
<protein>
    <submittedName>
        <fullName evidence="3">Uncharacterized protein</fullName>
    </submittedName>
</protein>
<feature type="coiled-coil region" evidence="1">
    <location>
        <begin position="605"/>
        <end position="661"/>
    </location>
</feature>
<sequence>MPHASTRAYMPEAETKMTGTALSVKDVQRCFEKERRAFLRDLESLRQQLVKKDQSAQKAAATASQHVIQLKKEIASLQAALSASEKESAKYQEQFRHTSSLLEAALDQHQADQAKLTEQNELIRNTERKHEDAVALVRKEAASNVNNTHEERKALRARVDQLRCKLEAERKEWQTIKRPMNDELDRNKMRVQLLEKELQESRYREQSSFQMKDKMNSEVTLYKRKIADLSTALQEALQNKSEMKAEHQMMVQRMKDKWRDMLHTHQHAKEQLMMLQEDYNGLFRSRQLIVEQNERICQNMRVLKARHEQAMKEKEEEYWDLEKRFKRNSATCTMCMKTPEQRQEEFEHKMEAVKEQTRLAVEKEMELGRWDRFQEVNAKYMDVCRQLQTTVHDHDMLQKDAKATRQKHEELQVKEKKLVDMLERAEKRIHEMERKYTEETTRGEGSKRQMQELMENLSNLTNVTSDQNKQLQELELARREEVESMKVAIEKVELEKERLVREQRELQEHQEQKIEEYERMKEEKAKQWNDIVAAQLSANLLIEEQAHTIDNLLKQKMTNVYVSPSKSKSSQSPTPRERETSGVSFSSDEQSTNSKEPGPLESATIAVLRRECENLREELVTVRASSRQDKDSLQNEYEQKIVDLMREITGLQRERGKLKRRLEEQAVTIHELTVQEEEDSECDDEEDGGQDEPLVHPQGTVETRDPVYQRRRSRSGEPVPRNRGSVRAGWAPTPTRTPSRRLSARVPSVSFKNMSQELSAIQPESDDDTVGLSFLSAS</sequence>
<accession>A0A8K1CCL0</accession>
<comment type="caution">
    <text evidence="3">The sequence shown here is derived from an EMBL/GenBank/DDBJ whole genome shotgun (WGS) entry which is preliminary data.</text>
</comment>
<dbReference type="AlphaFoldDB" id="A0A8K1CCL0"/>
<organism evidence="3 4">
    <name type="scientific">Pythium oligandrum</name>
    <name type="common">Mycoparasitic fungus</name>
    <dbReference type="NCBI Taxonomy" id="41045"/>
    <lineage>
        <taxon>Eukaryota</taxon>
        <taxon>Sar</taxon>
        <taxon>Stramenopiles</taxon>
        <taxon>Oomycota</taxon>
        <taxon>Peronosporomycetes</taxon>
        <taxon>Pythiales</taxon>
        <taxon>Pythiaceae</taxon>
        <taxon>Pythium</taxon>
    </lineage>
</organism>
<feature type="coiled-coil region" evidence="1">
    <location>
        <begin position="394"/>
        <end position="527"/>
    </location>
</feature>
<evidence type="ECO:0000313" key="3">
    <source>
        <dbReference type="EMBL" id="TMW60655.1"/>
    </source>
</evidence>
<feature type="coiled-coil region" evidence="1">
    <location>
        <begin position="293"/>
        <end position="324"/>
    </location>
</feature>
<evidence type="ECO:0000256" key="1">
    <source>
        <dbReference type="SAM" id="Coils"/>
    </source>
</evidence>
<feature type="compositionally biased region" description="Acidic residues" evidence="2">
    <location>
        <begin position="674"/>
        <end position="690"/>
    </location>
</feature>
<keyword evidence="4" id="KW-1185">Reference proteome</keyword>
<evidence type="ECO:0000256" key="2">
    <source>
        <dbReference type="SAM" id="MobiDB-lite"/>
    </source>
</evidence>
<dbReference type="EMBL" id="SPLM01000108">
    <property type="protein sequence ID" value="TMW60655.1"/>
    <property type="molecule type" value="Genomic_DNA"/>
</dbReference>
<feature type="coiled-coil region" evidence="1">
    <location>
        <begin position="219"/>
        <end position="253"/>
    </location>
</feature>
<feature type="region of interest" description="Disordered" evidence="2">
    <location>
        <begin position="562"/>
        <end position="602"/>
    </location>
</feature>
<keyword evidence="1" id="KW-0175">Coiled coil</keyword>
<gene>
    <name evidence="3" type="ORF">Poli38472_000697</name>
</gene>
<feature type="region of interest" description="Disordered" evidence="2">
    <location>
        <begin position="671"/>
        <end position="778"/>
    </location>
</feature>